<comment type="caution">
    <text evidence="2">The sequence shown here is derived from an EMBL/GenBank/DDBJ whole genome shotgun (WGS) entry which is preliminary data.</text>
</comment>
<feature type="region of interest" description="Disordered" evidence="1">
    <location>
        <begin position="147"/>
        <end position="230"/>
    </location>
</feature>
<gene>
    <name evidence="2" type="ORF">AVEN_272641_1</name>
</gene>
<accession>A0A4Y2IZY5</accession>
<dbReference type="Proteomes" id="UP000499080">
    <property type="component" value="Unassembled WGS sequence"/>
</dbReference>
<evidence type="ECO:0000313" key="2">
    <source>
        <dbReference type="EMBL" id="GBM83437.1"/>
    </source>
</evidence>
<organism evidence="2 3">
    <name type="scientific">Araneus ventricosus</name>
    <name type="common">Orbweaver spider</name>
    <name type="synonym">Epeira ventricosa</name>
    <dbReference type="NCBI Taxonomy" id="182803"/>
    <lineage>
        <taxon>Eukaryota</taxon>
        <taxon>Metazoa</taxon>
        <taxon>Ecdysozoa</taxon>
        <taxon>Arthropoda</taxon>
        <taxon>Chelicerata</taxon>
        <taxon>Arachnida</taxon>
        <taxon>Araneae</taxon>
        <taxon>Araneomorphae</taxon>
        <taxon>Entelegynae</taxon>
        <taxon>Araneoidea</taxon>
        <taxon>Araneidae</taxon>
        <taxon>Araneus</taxon>
    </lineage>
</organism>
<name>A0A4Y2IZY5_ARAVE</name>
<protein>
    <submittedName>
        <fullName evidence="2">Uncharacterized protein</fullName>
    </submittedName>
</protein>
<evidence type="ECO:0000256" key="1">
    <source>
        <dbReference type="SAM" id="MobiDB-lite"/>
    </source>
</evidence>
<dbReference type="EMBL" id="BGPR01265332">
    <property type="protein sequence ID" value="GBM83437.1"/>
    <property type="molecule type" value="Genomic_DNA"/>
</dbReference>
<evidence type="ECO:0000313" key="3">
    <source>
        <dbReference type="Proteomes" id="UP000499080"/>
    </source>
</evidence>
<feature type="non-terminal residue" evidence="2">
    <location>
        <position position="268"/>
    </location>
</feature>
<reference evidence="2 3" key="1">
    <citation type="journal article" date="2019" name="Sci. Rep.">
        <title>Orb-weaving spider Araneus ventricosus genome elucidates the spidroin gene catalogue.</title>
        <authorList>
            <person name="Kono N."/>
            <person name="Nakamura H."/>
            <person name="Ohtoshi R."/>
            <person name="Moran D.A.P."/>
            <person name="Shinohara A."/>
            <person name="Yoshida Y."/>
            <person name="Fujiwara M."/>
            <person name="Mori M."/>
            <person name="Tomita M."/>
            <person name="Arakawa K."/>
        </authorList>
    </citation>
    <scope>NUCLEOTIDE SEQUENCE [LARGE SCALE GENOMIC DNA]</scope>
</reference>
<keyword evidence="3" id="KW-1185">Reference proteome</keyword>
<feature type="region of interest" description="Disordered" evidence="1">
    <location>
        <begin position="1"/>
        <end position="29"/>
    </location>
</feature>
<proteinExistence type="predicted"/>
<feature type="compositionally biased region" description="Polar residues" evidence="1">
    <location>
        <begin position="84"/>
        <end position="95"/>
    </location>
</feature>
<feature type="compositionally biased region" description="Low complexity" evidence="1">
    <location>
        <begin position="14"/>
        <end position="29"/>
    </location>
</feature>
<feature type="compositionally biased region" description="Basic and acidic residues" evidence="1">
    <location>
        <begin position="96"/>
        <end position="126"/>
    </location>
</feature>
<feature type="region of interest" description="Disordered" evidence="1">
    <location>
        <begin position="60"/>
        <end position="126"/>
    </location>
</feature>
<sequence>MSSLKTVKKTGILKTSTSSSQVKSSKVSAVSISEIPENEKMMLSKCGLFDEELLSNEVKSFKETRKSSLASKARKKLEAHGVASDSSWQNGSNTTENKEAEKKIDHKIMKRASNKDAITDEKNKENFKFGSEPMQYVKSKTVMMSAVEQGKRHTKQVNLKTPATDEVPVDSRRESAHKLKPKFRKLYSDNRQMKNNEEAMNSKGLKQGNTEPKRKANEQMEPVIPTRTSARIAEIEKISEKKEIGTPTRRCARMAEIEMISEQKEPGT</sequence>
<dbReference type="AlphaFoldDB" id="A0A4Y2IZY5"/>
<feature type="compositionally biased region" description="Basic and acidic residues" evidence="1">
    <location>
        <begin position="186"/>
        <end position="197"/>
    </location>
</feature>